<evidence type="ECO:0000256" key="3">
    <source>
        <dbReference type="ARBA" id="ARBA00023125"/>
    </source>
</evidence>
<keyword evidence="3" id="KW-0238">DNA-binding</keyword>
<dbReference type="SUPFAM" id="SSF118290">
    <property type="entry name" value="WRKY DNA-binding domain"/>
    <property type="match status" value="1"/>
</dbReference>
<proteinExistence type="predicted"/>
<evidence type="ECO:0000313" key="7">
    <source>
        <dbReference type="EMBL" id="KAJ4978537.1"/>
    </source>
</evidence>
<evidence type="ECO:0000256" key="5">
    <source>
        <dbReference type="ARBA" id="ARBA00023242"/>
    </source>
</evidence>
<dbReference type="Proteomes" id="UP001141806">
    <property type="component" value="Unassembled WGS sequence"/>
</dbReference>
<dbReference type="InterPro" id="IPR036576">
    <property type="entry name" value="WRKY_dom_sf"/>
</dbReference>
<dbReference type="AlphaFoldDB" id="A0A9Q0R0I4"/>
<organism evidence="7 8">
    <name type="scientific">Protea cynaroides</name>
    <dbReference type="NCBI Taxonomy" id="273540"/>
    <lineage>
        <taxon>Eukaryota</taxon>
        <taxon>Viridiplantae</taxon>
        <taxon>Streptophyta</taxon>
        <taxon>Embryophyta</taxon>
        <taxon>Tracheophyta</taxon>
        <taxon>Spermatophyta</taxon>
        <taxon>Magnoliopsida</taxon>
        <taxon>Proteales</taxon>
        <taxon>Proteaceae</taxon>
        <taxon>Protea</taxon>
    </lineage>
</organism>
<dbReference type="PROSITE" id="PS50811">
    <property type="entry name" value="WRKY"/>
    <property type="match status" value="1"/>
</dbReference>
<dbReference type="GO" id="GO:0043565">
    <property type="term" value="F:sequence-specific DNA binding"/>
    <property type="evidence" value="ECO:0007669"/>
    <property type="project" value="InterPro"/>
</dbReference>
<protein>
    <recommendedName>
        <fullName evidence="6">WRKY domain-containing protein</fullName>
    </recommendedName>
</protein>
<feature type="domain" description="WRKY" evidence="6">
    <location>
        <begin position="13"/>
        <end position="55"/>
    </location>
</feature>
<evidence type="ECO:0000256" key="2">
    <source>
        <dbReference type="ARBA" id="ARBA00023015"/>
    </source>
</evidence>
<comment type="caution">
    <text evidence="7">The sequence shown here is derived from an EMBL/GenBank/DDBJ whole genome shotgun (WGS) entry which is preliminary data.</text>
</comment>
<keyword evidence="8" id="KW-1185">Reference proteome</keyword>
<accession>A0A9Q0R0I4</accession>
<evidence type="ECO:0000256" key="4">
    <source>
        <dbReference type="ARBA" id="ARBA00023163"/>
    </source>
</evidence>
<keyword evidence="5" id="KW-0539">Nucleus</keyword>
<name>A0A9Q0R0I4_9MAGN</name>
<reference evidence="7" key="1">
    <citation type="journal article" date="2023" name="Plant J.">
        <title>The genome of the king protea, Protea cynaroides.</title>
        <authorList>
            <person name="Chang J."/>
            <person name="Duong T.A."/>
            <person name="Schoeman C."/>
            <person name="Ma X."/>
            <person name="Roodt D."/>
            <person name="Barker N."/>
            <person name="Li Z."/>
            <person name="Van de Peer Y."/>
            <person name="Mizrachi E."/>
        </authorList>
    </citation>
    <scope>NUCLEOTIDE SEQUENCE</scope>
    <source>
        <tissue evidence="7">Young leaves</tissue>
    </source>
</reference>
<dbReference type="SMART" id="SM00774">
    <property type="entry name" value="WRKY"/>
    <property type="match status" value="1"/>
</dbReference>
<sequence length="153" mass="17782">MQETWTSITDMSIEDGYSWQKYGQKEILNAKTLRCYFRCSYKFNKVIDDYTTEEGFVLLNFESNTLTKQDPPFFSSLPPIKQAKYNPSSSEYLSPQDLTKFKSSIAKTVSPLALQYGHEYDVSRYTTSSSSNFDMDLELIDYVYLNDEELPKT</sequence>
<dbReference type="InterPro" id="IPR003657">
    <property type="entry name" value="WRKY_dom"/>
</dbReference>
<evidence type="ECO:0000256" key="1">
    <source>
        <dbReference type="ARBA" id="ARBA00004123"/>
    </source>
</evidence>
<keyword evidence="2" id="KW-0805">Transcription regulation</keyword>
<evidence type="ECO:0000313" key="8">
    <source>
        <dbReference type="Proteomes" id="UP001141806"/>
    </source>
</evidence>
<dbReference type="Gene3D" id="2.20.25.80">
    <property type="entry name" value="WRKY domain"/>
    <property type="match status" value="1"/>
</dbReference>
<dbReference type="Pfam" id="PF03106">
    <property type="entry name" value="WRKY"/>
    <property type="match status" value="1"/>
</dbReference>
<comment type="subcellular location">
    <subcellularLocation>
        <location evidence="1">Nucleus</location>
    </subcellularLocation>
</comment>
<dbReference type="GO" id="GO:0005634">
    <property type="term" value="C:nucleus"/>
    <property type="evidence" value="ECO:0007669"/>
    <property type="project" value="UniProtKB-SubCell"/>
</dbReference>
<evidence type="ECO:0000259" key="6">
    <source>
        <dbReference type="PROSITE" id="PS50811"/>
    </source>
</evidence>
<keyword evidence="4" id="KW-0804">Transcription</keyword>
<gene>
    <name evidence="7" type="ORF">NE237_009317</name>
</gene>
<dbReference type="GO" id="GO:0003700">
    <property type="term" value="F:DNA-binding transcription factor activity"/>
    <property type="evidence" value="ECO:0007669"/>
    <property type="project" value="InterPro"/>
</dbReference>
<dbReference type="EMBL" id="JAMYWD010000002">
    <property type="protein sequence ID" value="KAJ4978537.1"/>
    <property type="molecule type" value="Genomic_DNA"/>
</dbReference>